<dbReference type="InterPro" id="IPR050796">
    <property type="entry name" value="SCF_F-box_component"/>
</dbReference>
<organism evidence="3 4">
    <name type="scientific">Daucus carota subsp. sativus</name>
    <name type="common">Carrot</name>
    <dbReference type="NCBI Taxonomy" id="79200"/>
    <lineage>
        <taxon>Eukaryota</taxon>
        <taxon>Viridiplantae</taxon>
        <taxon>Streptophyta</taxon>
        <taxon>Embryophyta</taxon>
        <taxon>Tracheophyta</taxon>
        <taxon>Spermatophyta</taxon>
        <taxon>Magnoliopsida</taxon>
        <taxon>eudicotyledons</taxon>
        <taxon>Gunneridae</taxon>
        <taxon>Pentapetalae</taxon>
        <taxon>asterids</taxon>
        <taxon>campanulids</taxon>
        <taxon>Apiales</taxon>
        <taxon>Apiaceae</taxon>
        <taxon>Apioideae</taxon>
        <taxon>Scandiceae</taxon>
        <taxon>Daucinae</taxon>
        <taxon>Daucus</taxon>
        <taxon>Daucus sect. Daucus</taxon>
    </lineage>
</organism>
<sequence length="413" mass="46586">MARKKRRTQKSIKQHKAEESGKEISKTSLIDTVSESLVANILAGLPIGCICAWRCVSKLFLKLISENWFTKLYAEMSPYITVVINTNFGVHLVELAKGYYRLYKSVISINKAKIIGSYNGLLLYLVRCEYLYNNKNHCSGQCLCLCNPILGQYVSLPIPDNNNYSFHGPRKEVYGLGFNTKTGKYMILRISTPVDPPHPIYKKRSEADVLIVDTNTWKRVGYLPYPSNEESLGGIVKGAFHWLFYNEMKTSTSLYAFNIVDERNYMISLPPDIGNDNVNMSVGVLNNCLCLFDNSNPAHFGIWSMKEYGVRESWALKCILTASIPACICKSTLHPVAALKDDGIIIKSGSGDFYFYDHKDMNFTRFEIDNVELLAEFNYLAIHSSNFCPVDLMSTGCVLDTKVGARCLLHISK</sequence>
<feature type="domain" description="F-box associated beta-propeller type 1" evidence="2">
    <location>
        <begin position="119"/>
        <end position="317"/>
    </location>
</feature>
<reference evidence="3" key="1">
    <citation type="journal article" date="2016" name="Nat. Genet.">
        <title>A high-quality carrot genome assembly provides new insights into carotenoid accumulation and asterid genome evolution.</title>
        <authorList>
            <person name="Iorizzo M."/>
            <person name="Ellison S."/>
            <person name="Senalik D."/>
            <person name="Zeng P."/>
            <person name="Satapoomin P."/>
            <person name="Huang J."/>
            <person name="Bowman M."/>
            <person name="Iovene M."/>
            <person name="Sanseverino W."/>
            <person name="Cavagnaro P."/>
            <person name="Yildiz M."/>
            <person name="Macko-Podgorni A."/>
            <person name="Moranska E."/>
            <person name="Grzebelus E."/>
            <person name="Grzebelus D."/>
            <person name="Ashrafi H."/>
            <person name="Zheng Z."/>
            <person name="Cheng S."/>
            <person name="Spooner D."/>
            <person name="Van Deynze A."/>
            <person name="Simon P."/>
        </authorList>
    </citation>
    <scope>NUCLEOTIDE SEQUENCE</scope>
    <source>
        <tissue evidence="3">Leaf</tissue>
    </source>
</reference>
<evidence type="ECO:0000313" key="4">
    <source>
        <dbReference type="Proteomes" id="UP000077755"/>
    </source>
</evidence>
<dbReference type="Pfam" id="PF07734">
    <property type="entry name" value="FBA_1"/>
    <property type="match status" value="1"/>
</dbReference>
<evidence type="ECO:0000256" key="1">
    <source>
        <dbReference type="SAM" id="MobiDB-lite"/>
    </source>
</evidence>
<dbReference type="EMBL" id="CP093350">
    <property type="protein sequence ID" value="WOH13292.1"/>
    <property type="molecule type" value="Genomic_DNA"/>
</dbReference>
<dbReference type="PANTHER" id="PTHR31672">
    <property type="entry name" value="BNACNNG10540D PROTEIN"/>
    <property type="match status" value="1"/>
</dbReference>
<feature type="region of interest" description="Disordered" evidence="1">
    <location>
        <begin position="1"/>
        <end position="20"/>
    </location>
</feature>
<dbReference type="InterPro" id="IPR036047">
    <property type="entry name" value="F-box-like_dom_sf"/>
</dbReference>
<gene>
    <name evidence="3" type="ORF">DCAR_0832801</name>
</gene>
<proteinExistence type="predicted"/>
<reference evidence="3" key="2">
    <citation type="submission" date="2022-03" db="EMBL/GenBank/DDBJ databases">
        <title>Draft title - Genomic analysis of global carrot germplasm unveils the trajectory of domestication and the origin of high carotenoid orange carrot.</title>
        <authorList>
            <person name="Iorizzo M."/>
            <person name="Ellison S."/>
            <person name="Senalik D."/>
            <person name="Macko-Podgorni A."/>
            <person name="Grzebelus D."/>
            <person name="Bostan H."/>
            <person name="Rolling W."/>
            <person name="Curaba J."/>
            <person name="Simon P."/>
        </authorList>
    </citation>
    <scope>NUCLEOTIDE SEQUENCE</scope>
    <source>
        <tissue evidence="3">Leaf</tissue>
    </source>
</reference>
<dbReference type="Gramene" id="KZM85784">
    <property type="protein sequence ID" value="KZM85784"/>
    <property type="gene ID" value="DCAR_026794"/>
</dbReference>
<evidence type="ECO:0000259" key="2">
    <source>
        <dbReference type="Pfam" id="PF07734"/>
    </source>
</evidence>
<feature type="compositionally biased region" description="Basic residues" evidence="1">
    <location>
        <begin position="1"/>
        <end position="14"/>
    </location>
</feature>
<keyword evidence="4" id="KW-1185">Reference proteome</keyword>
<accession>A0A175YPX6</accession>
<dbReference type="NCBIfam" id="TIGR01640">
    <property type="entry name" value="F_box_assoc_1"/>
    <property type="match status" value="1"/>
</dbReference>
<dbReference type="KEGG" id="dcr:108198523"/>
<dbReference type="InterPro" id="IPR017451">
    <property type="entry name" value="F-box-assoc_interact_dom"/>
</dbReference>
<dbReference type="InterPro" id="IPR006527">
    <property type="entry name" value="F-box-assoc_dom_typ1"/>
</dbReference>
<evidence type="ECO:0000313" key="3">
    <source>
        <dbReference type="EMBL" id="WOH13292.1"/>
    </source>
</evidence>
<name>A0A175YPX6_DAUCS</name>
<protein>
    <recommendedName>
        <fullName evidence="2">F-box associated beta-propeller type 1 domain-containing protein</fullName>
    </recommendedName>
</protein>
<dbReference type="AlphaFoldDB" id="A0A175YPX6"/>
<dbReference type="Proteomes" id="UP000077755">
    <property type="component" value="Chromosome 8"/>
</dbReference>
<dbReference type="SUPFAM" id="SSF81383">
    <property type="entry name" value="F-box domain"/>
    <property type="match status" value="1"/>
</dbReference>
<dbReference type="PANTHER" id="PTHR31672:SF13">
    <property type="entry name" value="F-BOX PROTEIN CPR30-LIKE"/>
    <property type="match status" value="1"/>
</dbReference>